<reference evidence="2 3" key="1">
    <citation type="journal article" date="2017" name="Front. Genet.">
        <title>Draft sequencing of the heterozygous diploid genome of Satsuma (Citrus unshiu Marc.) using a hybrid assembly approach.</title>
        <authorList>
            <person name="Shimizu T."/>
            <person name="Tanizawa Y."/>
            <person name="Mochizuki T."/>
            <person name="Nagasaki H."/>
            <person name="Yoshioka T."/>
            <person name="Toyoda A."/>
            <person name="Fujiyama A."/>
            <person name="Kaminuma E."/>
            <person name="Nakamura Y."/>
        </authorList>
    </citation>
    <scope>NUCLEOTIDE SEQUENCE [LARGE SCALE GENOMIC DNA]</scope>
    <source>
        <strain evidence="3">cv. Miyagawa wase</strain>
    </source>
</reference>
<evidence type="ECO:0008006" key="4">
    <source>
        <dbReference type="Google" id="ProtNLM"/>
    </source>
</evidence>
<name>A0A2H5N4G0_CITUN</name>
<organism evidence="2 3">
    <name type="scientific">Citrus unshiu</name>
    <name type="common">Satsuma mandarin</name>
    <name type="synonym">Citrus nobilis var. unshiu</name>
    <dbReference type="NCBI Taxonomy" id="55188"/>
    <lineage>
        <taxon>Eukaryota</taxon>
        <taxon>Viridiplantae</taxon>
        <taxon>Streptophyta</taxon>
        <taxon>Embryophyta</taxon>
        <taxon>Tracheophyta</taxon>
        <taxon>Spermatophyta</taxon>
        <taxon>Magnoliopsida</taxon>
        <taxon>eudicotyledons</taxon>
        <taxon>Gunneridae</taxon>
        <taxon>Pentapetalae</taxon>
        <taxon>rosids</taxon>
        <taxon>malvids</taxon>
        <taxon>Sapindales</taxon>
        <taxon>Rutaceae</taxon>
        <taxon>Aurantioideae</taxon>
        <taxon>Citrus</taxon>
    </lineage>
</organism>
<evidence type="ECO:0000313" key="3">
    <source>
        <dbReference type="Proteomes" id="UP000236630"/>
    </source>
</evidence>
<dbReference type="AlphaFoldDB" id="A0A2H5N4G0"/>
<feature type="transmembrane region" description="Helical" evidence="1">
    <location>
        <begin position="87"/>
        <end position="109"/>
    </location>
</feature>
<gene>
    <name evidence="2" type="ORF">CUMW_278060</name>
</gene>
<keyword evidence="1" id="KW-1133">Transmembrane helix</keyword>
<proteinExistence type="predicted"/>
<dbReference type="EMBL" id="BDQV01001890">
    <property type="protein sequence ID" value="GAY35108.1"/>
    <property type="molecule type" value="Genomic_DNA"/>
</dbReference>
<sequence length="110" mass="12338">MKVAQSDDNPNKLCYCCMDSKNGCGDFKFWMPSSNDIDRGVIFDGLGTCQVNYELLMSMQKDMMDLKSLMQKAQQNGVKCNDIKTMLFLSMFFLICVVVASTMSVVMAAK</sequence>
<comment type="caution">
    <text evidence="2">The sequence shown here is derived from an EMBL/GenBank/DDBJ whole genome shotgun (WGS) entry which is preliminary data.</text>
</comment>
<keyword evidence="3" id="KW-1185">Reference proteome</keyword>
<keyword evidence="1" id="KW-0472">Membrane</keyword>
<keyword evidence="1" id="KW-0812">Transmembrane</keyword>
<evidence type="ECO:0000313" key="2">
    <source>
        <dbReference type="EMBL" id="GAY35108.1"/>
    </source>
</evidence>
<evidence type="ECO:0000256" key="1">
    <source>
        <dbReference type="SAM" id="Phobius"/>
    </source>
</evidence>
<protein>
    <recommendedName>
        <fullName evidence="4">Transmembrane protein</fullName>
    </recommendedName>
</protein>
<accession>A0A2H5N4G0</accession>
<dbReference type="Proteomes" id="UP000236630">
    <property type="component" value="Unassembled WGS sequence"/>
</dbReference>